<dbReference type="PROSITE" id="PS51273">
    <property type="entry name" value="GATASE_TYPE_1"/>
    <property type="match status" value="1"/>
</dbReference>
<dbReference type="AlphaFoldDB" id="A0A6I4HYN2"/>
<dbReference type="Gene3D" id="3.40.50.880">
    <property type="match status" value="1"/>
</dbReference>
<feature type="domain" description="Glutamine amidotransferase" evidence="1">
    <location>
        <begin position="26"/>
        <end position="215"/>
    </location>
</feature>
<sequence length="275" mass="31424">MSDKPQIKVAILDLYNGVANQGMRGFNEILNRYKTKNNTNITWQVFNTRQDNQLPDLSFDLYISSGGPGNPLSENEEWDKNYFKLIDALEEYNAGENGSKKHMLFICHSFQLMCRRYNLGEISLRRSPSFGILPVHFVDGGATDPVFEGLADPFYAVDSRSWQVVHPNEAQFEKIGAKVLAIEKERPYVDLPRALMAIRFNEYFVGTQFHPEADPVGMMAYLVTEVKKKEVIDEHGEAKYNEMIARLEDPDKILHTQNTLIPNFLDQAILSLQEA</sequence>
<evidence type="ECO:0000313" key="3">
    <source>
        <dbReference type="Proteomes" id="UP000429232"/>
    </source>
</evidence>
<dbReference type="EMBL" id="CP066775">
    <property type="protein sequence ID" value="QQL49787.1"/>
    <property type="molecule type" value="Genomic_DNA"/>
</dbReference>
<dbReference type="Proteomes" id="UP000429232">
    <property type="component" value="Chromosome"/>
</dbReference>
<evidence type="ECO:0000259" key="1">
    <source>
        <dbReference type="Pfam" id="PF00117"/>
    </source>
</evidence>
<name>A0A6I4HYN2_9SPHI</name>
<dbReference type="InterPro" id="IPR029062">
    <property type="entry name" value="Class_I_gatase-like"/>
</dbReference>
<reference evidence="2 3" key="1">
    <citation type="submission" date="2020-12" db="EMBL/GenBank/DDBJ databases">
        <title>HMF7856_wgs.fasta genome submission.</title>
        <authorList>
            <person name="Kang H."/>
            <person name="Kim H."/>
            <person name="Joh K."/>
        </authorList>
    </citation>
    <scope>NUCLEOTIDE SEQUENCE [LARGE SCALE GENOMIC DNA]</scope>
    <source>
        <strain evidence="2 3">HMF7856</strain>
    </source>
</reference>
<organism evidence="2 3">
    <name type="scientific">Mucilaginibacter ginkgonis</name>
    <dbReference type="NCBI Taxonomy" id="2682091"/>
    <lineage>
        <taxon>Bacteria</taxon>
        <taxon>Pseudomonadati</taxon>
        <taxon>Bacteroidota</taxon>
        <taxon>Sphingobacteriia</taxon>
        <taxon>Sphingobacteriales</taxon>
        <taxon>Sphingobacteriaceae</taxon>
        <taxon>Mucilaginibacter</taxon>
    </lineage>
</organism>
<evidence type="ECO:0000313" key="2">
    <source>
        <dbReference type="EMBL" id="QQL49787.1"/>
    </source>
</evidence>
<accession>A0A6I4HYN2</accession>
<protein>
    <submittedName>
        <fullName evidence="2">GMP synthase</fullName>
    </submittedName>
</protein>
<gene>
    <name evidence="2" type="ORF">GO620_016710</name>
</gene>
<dbReference type="Pfam" id="PF00117">
    <property type="entry name" value="GATase"/>
    <property type="match status" value="1"/>
</dbReference>
<dbReference type="InterPro" id="IPR017926">
    <property type="entry name" value="GATASE"/>
</dbReference>
<proteinExistence type="predicted"/>
<dbReference type="SUPFAM" id="SSF52317">
    <property type="entry name" value="Class I glutamine amidotransferase-like"/>
    <property type="match status" value="1"/>
</dbReference>
<dbReference type="KEGG" id="mgik:GO620_016710"/>
<dbReference type="RefSeq" id="WP_157525067.1">
    <property type="nucleotide sequence ID" value="NZ_CP066775.1"/>
</dbReference>
<keyword evidence="3" id="KW-1185">Reference proteome</keyword>